<dbReference type="PROSITE" id="PS00028">
    <property type="entry name" value="ZINC_FINGER_C2H2_1"/>
    <property type="match status" value="1"/>
</dbReference>
<feature type="region of interest" description="Disordered" evidence="1">
    <location>
        <begin position="282"/>
        <end position="311"/>
    </location>
</feature>
<feature type="region of interest" description="Disordered" evidence="1">
    <location>
        <begin position="324"/>
        <end position="390"/>
    </location>
</feature>
<keyword evidence="4" id="KW-1185">Reference proteome</keyword>
<feature type="compositionally biased region" description="Low complexity" evidence="1">
    <location>
        <begin position="12"/>
        <end position="22"/>
    </location>
</feature>
<organism evidence="3 4">
    <name type="scientific">Clavelina lepadiformis</name>
    <name type="common">Light-bulb sea squirt</name>
    <name type="synonym">Ascidia lepadiformis</name>
    <dbReference type="NCBI Taxonomy" id="159417"/>
    <lineage>
        <taxon>Eukaryota</taxon>
        <taxon>Metazoa</taxon>
        <taxon>Chordata</taxon>
        <taxon>Tunicata</taxon>
        <taxon>Ascidiacea</taxon>
        <taxon>Aplousobranchia</taxon>
        <taxon>Clavelinidae</taxon>
        <taxon>Clavelina</taxon>
    </lineage>
</organism>
<dbReference type="EMBL" id="CAWYQH010000141">
    <property type="protein sequence ID" value="CAK8694860.1"/>
    <property type="molecule type" value="Genomic_DNA"/>
</dbReference>
<feature type="domain" description="C2H2-type" evidence="2">
    <location>
        <begin position="107"/>
        <end position="127"/>
    </location>
</feature>
<comment type="caution">
    <text evidence="3">The sequence shown here is derived from an EMBL/GenBank/DDBJ whole genome shotgun (WGS) entry which is preliminary data.</text>
</comment>
<dbReference type="Proteomes" id="UP001642483">
    <property type="component" value="Unassembled WGS sequence"/>
</dbReference>
<feature type="region of interest" description="Disordered" evidence="1">
    <location>
        <begin position="1"/>
        <end position="22"/>
    </location>
</feature>
<gene>
    <name evidence="3" type="ORF">CVLEPA_LOCUS28187</name>
</gene>
<reference evidence="3 4" key="1">
    <citation type="submission" date="2024-02" db="EMBL/GenBank/DDBJ databases">
        <authorList>
            <person name="Daric V."/>
            <person name="Darras S."/>
        </authorList>
    </citation>
    <scope>NUCLEOTIDE SEQUENCE [LARGE SCALE GENOMIC DNA]</scope>
</reference>
<dbReference type="InterPro" id="IPR039136">
    <property type="entry name" value="NUFIP1-like"/>
</dbReference>
<feature type="region of interest" description="Disordered" evidence="1">
    <location>
        <begin position="172"/>
        <end position="264"/>
    </location>
</feature>
<dbReference type="InterPro" id="IPR013087">
    <property type="entry name" value="Znf_C2H2_type"/>
</dbReference>
<feature type="compositionally biased region" description="Polar residues" evidence="1">
    <location>
        <begin position="241"/>
        <end position="256"/>
    </location>
</feature>
<dbReference type="PANTHER" id="PTHR13309">
    <property type="entry name" value="NUCLEAR FRAGILE X MENTAL RETARDATION PROTEIN INTERACTING PROTEIN 1"/>
    <property type="match status" value="1"/>
</dbReference>
<feature type="compositionally biased region" description="Polar residues" evidence="1">
    <location>
        <begin position="290"/>
        <end position="310"/>
    </location>
</feature>
<sequence length="430" mass="49320">MEPSYNRPPRISGPSSSFYHGFSSSGPPGPYVNYPPFMPSHVQSEVATPNTFQNNFPMNFNQFQPCFRNHRPQFSPGNQHFRQKRYQSNNNFQKSKKPKEEQFIDYCDVCDRGFKTMEKKEEHYKEHTKCSEPGCSFEAHFKIVEIHKRNLHSANGFKIKIDTPEDIQKWKEERRRNFPTSSKIQEKLKEASDRESSGAVLQHQSFGKFRQRGNNRFHRGNRGRYSRGGRGKRNGRGAFHQTYSPGNGSDISQQQLPDKPPSLTSDELVYKQASNPLDLLFKSDDAVGSDSDTSANADVSKQQAQVSQVNAKPLNALGQLISNYDSDSSSEVDEKDKNDPSSARNVNVPSPRESTNEENVNNANKPPISCSEGRKQITKHTHNRDNFRRKPHSRLSKATLLEMLLEPEIRRERNDILQCIRHIVKNNFFE</sequence>
<evidence type="ECO:0000256" key="1">
    <source>
        <dbReference type="SAM" id="MobiDB-lite"/>
    </source>
</evidence>
<evidence type="ECO:0000259" key="2">
    <source>
        <dbReference type="PROSITE" id="PS00028"/>
    </source>
</evidence>
<evidence type="ECO:0000313" key="4">
    <source>
        <dbReference type="Proteomes" id="UP001642483"/>
    </source>
</evidence>
<dbReference type="InterPro" id="IPR019496">
    <property type="entry name" value="NUFIP1_cons_dom"/>
</dbReference>
<proteinExistence type="predicted"/>
<feature type="compositionally biased region" description="Basic residues" evidence="1">
    <location>
        <begin position="209"/>
        <end position="235"/>
    </location>
</feature>
<evidence type="ECO:0000313" key="3">
    <source>
        <dbReference type="EMBL" id="CAK8694860.1"/>
    </source>
</evidence>
<name>A0ABP0GX76_CLALP</name>
<protein>
    <recommendedName>
        <fullName evidence="2">C2H2-type domain-containing protein</fullName>
    </recommendedName>
</protein>
<feature type="compositionally biased region" description="Basic and acidic residues" evidence="1">
    <location>
        <begin position="184"/>
        <end position="196"/>
    </location>
</feature>
<dbReference type="Pfam" id="PF10453">
    <property type="entry name" value="NUFIP1"/>
    <property type="match status" value="1"/>
</dbReference>
<accession>A0ABP0GX76</accession>
<dbReference type="PANTHER" id="PTHR13309:SF0">
    <property type="entry name" value="FMR1-INTERACTING PROTEIN NUFIP1"/>
    <property type="match status" value="1"/>
</dbReference>